<protein>
    <submittedName>
        <fullName evidence="1">Uncharacterized protein</fullName>
    </submittedName>
</protein>
<name>A0A1B1PBA0_9CAUD</name>
<evidence type="ECO:0000313" key="1">
    <source>
        <dbReference type="EMBL" id="ANT41442.1"/>
    </source>
</evidence>
<dbReference type="KEGG" id="vg:29065350"/>
<evidence type="ECO:0000313" key="2">
    <source>
        <dbReference type="Proteomes" id="UP000203382"/>
    </source>
</evidence>
<dbReference type="GeneID" id="29065350"/>
<reference evidence="1 2" key="1">
    <citation type="submission" date="2016-06" db="EMBL/GenBank/DDBJ databases">
        <authorList>
            <person name="Kjaerup R.B."/>
            <person name="Dalgaard T.S."/>
            <person name="Juul-Madsen H.R."/>
        </authorList>
    </citation>
    <scope>NUCLEOTIDE SEQUENCE [LARGE SCALE GENOMIC DNA]</scope>
</reference>
<dbReference type="Proteomes" id="UP000203382">
    <property type="component" value="Segment"/>
</dbReference>
<dbReference type="EMBL" id="KX349903">
    <property type="protein sequence ID" value="ANT41442.1"/>
    <property type="molecule type" value="Genomic_DNA"/>
</dbReference>
<gene>
    <name evidence="1" type="ORF">DIRTYBETTY_56</name>
</gene>
<organism evidence="1 2">
    <name type="scientific">Bacillus phage DirtyBetty</name>
    <dbReference type="NCBI Taxonomy" id="1873999"/>
    <lineage>
        <taxon>Viruses</taxon>
        <taxon>Duplodnaviria</taxon>
        <taxon>Heunggongvirae</taxon>
        <taxon>Uroviricota</taxon>
        <taxon>Caudoviricetes</taxon>
        <taxon>Herelleviridae</taxon>
        <taxon>Bastillevirinae</taxon>
        <taxon>Wphvirus</taxon>
        <taxon>Wphvirus megatron</taxon>
    </lineage>
</organism>
<accession>A0A1B1PBA0</accession>
<proteinExistence type="predicted"/>
<dbReference type="RefSeq" id="YP_009284998.1">
    <property type="nucleotide sequence ID" value="NC_031054.1"/>
</dbReference>
<sequence length="75" mass="8387">MQFIKRWIDSMAYIDVNFGHVEGSRFDSVVEDLVYEFGYEGDAWDMVVASGDMEILADFLASDGLAVTLDGEDVL</sequence>